<comment type="caution">
    <text evidence="2">The sequence shown here is derived from an EMBL/GenBank/DDBJ whole genome shotgun (WGS) entry which is preliminary data.</text>
</comment>
<dbReference type="RefSeq" id="WP_209864665.1">
    <property type="nucleotide sequence ID" value="NZ_JAGGLD010000006.1"/>
</dbReference>
<dbReference type="PANTHER" id="PTHR43685:SF2">
    <property type="entry name" value="GLYCOSYLTRANSFERASE 2-LIKE DOMAIN-CONTAINING PROTEIN"/>
    <property type="match status" value="1"/>
</dbReference>
<protein>
    <submittedName>
        <fullName evidence="2">Glycosyltransferase involved in cell wall biosynthesis</fullName>
    </submittedName>
</protein>
<accession>A0ABS4JM10</accession>
<feature type="domain" description="Glycosyltransferase 2-like" evidence="1">
    <location>
        <begin position="6"/>
        <end position="162"/>
    </location>
</feature>
<dbReference type="InterPro" id="IPR029044">
    <property type="entry name" value="Nucleotide-diphossugar_trans"/>
</dbReference>
<gene>
    <name evidence="2" type="ORF">J2Z69_003198</name>
</gene>
<sequence>MNPRVTIIIPFYNCRFVALAIQSALRQTYSNVEIIVIDDGSTKYARLINPFRHRIHYLGKANGGTATALNHGIHYASGDYIAWLSSDDLFYRNKILHQVGFMIEREAPISYTNFNYINSSGAITSRGVCGATRSPRQLYESFLTGNPVNGCTVMIRKDVFQHIGGFDESLPYTHDYDFWMRAALSGLYFPYLEKNLTAYRWHPGMGSVRHSAVITQEIEQVRSKYAGAMQQLVSITPG</sequence>
<dbReference type="Gene3D" id="3.90.550.10">
    <property type="entry name" value="Spore Coat Polysaccharide Biosynthesis Protein SpsA, Chain A"/>
    <property type="match status" value="1"/>
</dbReference>
<dbReference type="Pfam" id="PF00535">
    <property type="entry name" value="Glycos_transf_2"/>
    <property type="match status" value="1"/>
</dbReference>
<dbReference type="PANTHER" id="PTHR43685">
    <property type="entry name" value="GLYCOSYLTRANSFERASE"/>
    <property type="match status" value="1"/>
</dbReference>
<keyword evidence="3" id="KW-1185">Reference proteome</keyword>
<evidence type="ECO:0000313" key="3">
    <source>
        <dbReference type="Proteomes" id="UP001519288"/>
    </source>
</evidence>
<dbReference type="EMBL" id="JAGGLD010000006">
    <property type="protein sequence ID" value="MBP2002141.1"/>
    <property type="molecule type" value="Genomic_DNA"/>
</dbReference>
<reference evidence="2 3" key="1">
    <citation type="submission" date="2021-03" db="EMBL/GenBank/DDBJ databases">
        <title>Genomic Encyclopedia of Type Strains, Phase IV (KMG-IV): sequencing the most valuable type-strain genomes for metagenomic binning, comparative biology and taxonomic classification.</title>
        <authorList>
            <person name="Goeker M."/>
        </authorList>
    </citation>
    <scope>NUCLEOTIDE SEQUENCE [LARGE SCALE GENOMIC DNA]</scope>
    <source>
        <strain evidence="2 3">DSM 26806</strain>
    </source>
</reference>
<evidence type="ECO:0000313" key="2">
    <source>
        <dbReference type="EMBL" id="MBP2002141.1"/>
    </source>
</evidence>
<evidence type="ECO:0000259" key="1">
    <source>
        <dbReference type="Pfam" id="PF00535"/>
    </source>
</evidence>
<proteinExistence type="predicted"/>
<dbReference type="SUPFAM" id="SSF53448">
    <property type="entry name" value="Nucleotide-diphospho-sugar transferases"/>
    <property type="match status" value="1"/>
</dbReference>
<dbReference type="InterPro" id="IPR050834">
    <property type="entry name" value="Glycosyltransf_2"/>
</dbReference>
<dbReference type="Proteomes" id="UP001519288">
    <property type="component" value="Unassembled WGS sequence"/>
</dbReference>
<name>A0ABS4JM10_9BACL</name>
<organism evidence="2 3">
    <name type="scientific">Paenibacillus shirakamiensis</name>
    <dbReference type="NCBI Taxonomy" id="1265935"/>
    <lineage>
        <taxon>Bacteria</taxon>
        <taxon>Bacillati</taxon>
        <taxon>Bacillota</taxon>
        <taxon>Bacilli</taxon>
        <taxon>Bacillales</taxon>
        <taxon>Paenibacillaceae</taxon>
        <taxon>Paenibacillus</taxon>
    </lineage>
</organism>
<dbReference type="InterPro" id="IPR001173">
    <property type="entry name" value="Glyco_trans_2-like"/>
</dbReference>